<feature type="domain" description="G-patch" evidence="4">
    <location>
        <begin position="754"/>
        <end position="800"/>
    </location>
</feature>
<dbReference type="GO" id="GO:0001570">
    <property type="term" value="P:vasculogenesis"/>
    <property type="evidence" value="ECO:0007669"/>
    <property type="project" value="TreeGrafter"/>
</dbReference>
<dbReference type="EMBL" id="JAHKSW010000018">
    <property type="protein sequence ID" value="KAG7320954.1"/>
    <property type="molecule type" value="Genomic_DNA"/>
</dbReference>
<dbReference type="PROSITE" id="PS50174">
    <property type="entry name" value="G_PATCH"/>
    <property type="match status" value="1"/>
</dbReference>
<protein>
    <recommendedName>
        <fullName evidence="7">Angiogenic factor with G patch and FHA domains 1</fullName>
    </recommendedName>
</protein>
<feature type="coiled-coil region" evidence="1">
    <location>
        <begin position="84"/>
        <end position="143"/>
    </location>
</feature>
<dbReference type="InterPro" id="IPR053027">
    <property type="entry name" value="AGGF1"/>
</dbReference>
<feature type="compositionally biased region" description="Basic residues" evidence="2">
    <location>
        <begin position="368"/>
        <end position="479"/>
    </location>
</feature>
<dbReference type="InterPro" id="IPR035624">
    <property type="entry name" value="AGGF1_OCRE"/>
</dbReference>
<dbReference type="PANTHER" id="PTHR23106:SF24">
    <property type="entry name" value="ANGIOGENIC FACTOR WITH G PATCH AND FHA DOMAINS 1"/>
    <property type="match status" value="1"/>
</dbReference>
<sequence length="844" mass="96134">MEKETDITLQMEEKSVSLEDMCKSEPAAFQEDEIPVARMKEVSRFEGTSLGSQAVLQEACLGSELAGQKMEGCGSEVSGLQMEMRSLQQELWKCQIELKKVQKQLDQSLRLQRSTESFNHDLRQQVEELSAELHERKKKEKSRVEAETQTEDYAQFETDYSYYYSGYYQAAAEPGYNTAAESQENYEMYPVTTETEALQQSDEVTNMADTEVVDSSSSSIAAMLRATAEEAVSQTGFVFDESSGMYYDHSTGFYYDSSSQLYYDANTGIYYCYDHTSGKYQFHSRIELSTVQQGQTANDQENGNKWKSKRSTEKQDAQAKCLNLIKSQNHSGVKEKPKAVKDQEEHCTGKKGETVTRRKGQRSQSRTRLSRSRSRTRLSRSRSRTRLSRSRSRTRLSRSRSRTRLSRSRSRSHSRSRTRLSRSRSRTRLSRSRSRTRLSRSRSKTRQSHSRSRLHRHKRTHSEDRKKKKKRKKNKKQSHTHRDWGSHTANMDAESEPEEGEILQSREKKYPSPSSSSASPSPPPDTSPVSYSPERDMLPEEGWPPCVRVIVVRSPVLQPGTLFILTADSINTIGREKDMDHAIRIPEIGVSKCHAEVYFDQDQQCYMLVDRGSQNGTVLNGNRILQPKVRCDPCPLTHGDEVKLGETVLSFHIHMGSDTCDACEPGQVRAHLSYRRPEENTAVVLSKEDKELQRQRELKQMKLKYGLKNSAYEGGSALSNKYKDRAENRRQTVGSEGTFYRDDAPASVHVEISDKNKGRQMLERMGWKSGEGLGKDGGGITEPVDVQVRVPQSGLGCGAIFTVDEVPAGRSRRQQNWDHARERFQHADLSQDKTDSRDILLSDP</sequence>
<dbReference type="PROSITE" id="PS50006">
    <property type="entry name" value="FHA_DOMAIN"/>
    <property type="match status" value="1"/>
</dbReference>
<dbReference type="Proteomes" id="UP000824219">
    <property type="component" value="Linkage Group LG18"/>
</dbReference>
<dbReference type="SUPFAM" id="SSF49879">
    <property type="entry name" value="SMAD/FHA domain"/>
    <property type="match status" value="1"/>
</dbReference>
<dbReference type="Gene3D" id="2.60.200.20">
    <property type="match status" value="1"/>
</dbReference>
<dbReference type="InterPro" id="IPR008984">
    <property type="entry name" value="SMAD_FHA_dom_sf"/>
</dbReference>
<accession>A0A9D3NG17</accession>
<dbReference type="AlphaFoldDB" id="A0A9D3NG17"/>
<evidence type="ECO:0000259" key="3">
    <source>
        <dbReference type="PROSITE" id="PS50006"/>
    </source>
</evidence>
<organism evidence="5 6">
    <name type="scientific">Hemibagrus wyckioides</name>
    <dbReference type="NCBI Taxonomy" id="337641"/>
    <lineage>
        <taxon>Eukaryota</taxon>
        <taxon>Metazoa</taxon>
        <taxon>Chordata</taxon>
        <taxon>Craniata</taxon>
        <taxon>Vertebrata</taxon>
        <taxon>Euteleostomi</taxon>
        <taxon>Actinopterygii</taxon>
        <taxon>Neopterygii</taxon>
        <taxon>Teleostei</taxon>
        <taxon>Ostariophysi</taxon>
        <taxon>Siluriformes</taxon>
        <taxon>Bagridae</taxon>
        <taxon>Hemibagrus</taxon>
    </lineage>
</organism>
<comment type="caution">
    <text evidence="5">The sequence shown here is derived from an EMBL/GenBank/DDBJ whole genome shotgun (WGS) entry which is preliminary data.</text>
</comment>
<evidence type="ECO:0000313" key="5">
    <source>
        <dbReference type="EMBL" id="KAG7320954.1"/>
    </source>
</evidence>
<dbReference type="InterPro" id="IPR000467">
    <property type="entry name" value="G_patch_dom"/>
</dbReference>
<dbReference type="PANTHER" id="PTHR23106">
    <property type="entry name" value="ANGIOGENIC FACTOR WITH G PATCH AND FHA DOMAINS 1"/>
    <property type="match status" value="1"/>
</dbReference>
<proteinExistence type="predicted"/>
<gene>
    <name evidence="5" type="ORF">KOW79_015369</name>
</gene>
<dbReference type="OrthoDB" id="2538319at2759"/>
<keyword evidence="6" id="KW-1185">Reference proteome</keyword>
<dbReference type="InterPro" id="IPR041591">
    <property type="entry name" value="OCRE"/>
</dbReference>
<dbReference type="CDD" id="cd22686">
    <property type="entry name" value="FHA_AGGF1"/>
    <property type="match status" value="1"/>
</dbReference>
<feature type="compositionally biased region" description="Basic and acidic residues" evidence="2">
    <location>
        <begin position="332"/>
        <end position="356"/>
    </location>
</feature>
<dbReference type="InterPro" id="IPR000253">
    <property type="entry name" value="FHA_dom"/>
</dbReference>
<dbReference type="Pfam" id="PF01585">
    <property type="entry name" value="G-patch"/>
    <property type="match status" value="1"/>
</dbReference>
<feature type="region of interest" description="Disordered" evidence="2">
    <location>
        <begin position="292"/>
        <end position="538"/>
    </location>
</feature>
<name>A0A9D3NG17_9TELE</name>
<feature type="compositionally biased region" description="Polar residues" evidence="2">
    <location>
        <begin position="292"/>
        <end position="305"/>
    </location>
</feature>
<dbReference type="SMART" id="SM00240">
    <property type="entry name" value="FHA"/>
    <property type="match status" value="1"/>
</dbReference>
<dbReference type="SMART" id="SM00443">
    <property type="entry name" value="G_patch"/>
    <property type="match status" value="1"/>
</dbReference>
<dbReference type="GO" id="GO:0003676">
    <property type="term" value="F:nucleic acid binding"/>
    <property type="evidence" value="ECO:0007669"/>
    <property type="project" value="InterPro"/>
</dbReference>
<evidence type="ECO:0000256" key="1">
    <source>
        <dbReference type="SAM" id="Coils"/>
    </source>
</evidence>
<evidence type="ECO:0000256" key="2">
    <source>
        <dbReference type="SAM" id="MobiDB-lite"/>
    </source>
</evidence>
<dbReference type="Pfam" id="PF17780">
    <property type="entry name" value="OCRE"/>
    <property type="match status" value="1"/>
</dbReference>
<evidence type="ECO:0000313" key="6">
    <source>
        <dbReference type="Proteomes" id="UP000824219"/>
    </source>
</evidence>
<evidence type="ECO:0000259" key="4">
    <source>
        <dbReference type="PROSITE" id="PS50174"/>
    </source>
</evidence>
<dbReference type="Pfam" id="PF00498">
    <property type="entry name" value="FHA"/>
    <property type="match status" value="1"/>
</dbReference>
<reference evidence="5 6" key="1">
    <citation type="submission" date="2021-06" db="EMBL/GenBank/DDBJ databases">
        <title>Chromosome-level genome assembly of the red-tail catfish (Hemibagrus wyckioides).</title>
        <authorList>
            <person name="Shao F."/>
        </authorList>
    </citation>
    <scope>NUCLEOTIDE SEQUENCE [LARGE SCALE GENOMIC DNA]</scope>
    <source>
        <strain evidence="5">EC202008001</strain>
        <tissue evidence="5">Blood</tissue>
    </source>
</reference>
<dbReference type="CDD" id="cd16164">
    <property type="entry name" value="OCRE_VG5Q"/>
    <property type="match status" value="1"/>
</dbReference>
<feature type="domain" description="FHA" evidence="3">
    <location>
        <begin position="571"/>
        <end position="624"/>
    </location>
</feature>
<evidence type="ECO:0008006" key="7">
    <source>
        <dbReference type="Google" id="ProtNLM"/>
    </source>
</evidence>
<keyword evidence="1" id="KW-0175">Coiled coil</keyword>